<feature type="compositionally biased region" description="Low complexity" evidence="1">
    <location>
        <begin position="62"/>
        <end position="73"/>
    </location>
</feature>
<evidence type="ECO:0000256" key="2">
    <source>
        <dbReference type="SAM" id="SignalP"/>
    </source>
</evidence>
<reference evidence="3 4" key="1">
    <citation type="journal article" date="2012" name="J. Bacteriol.">
        <title>De Novo Genome Project of Cupriavidus basilensis OR16.</title>
        <authorList>
            <person name="Cserhati M."/>
            <person name="Kriszt B."/>
            <person name="Szoboszlay S."/>
            <person name="Toth A."/>
            <person name="Szabo I."/>
            <person name="Tancsics A."/>
            <person name="Nagy I."/>
            <person name="Horvath B."/>
            <person name="Nagy I."/>
            <person name="Kukolya J."/>
        </authorList>
    </citation>
    <scope>NUCLEOTIDE SEQUENCE [LARGE SCALE GENOMIC DNA]</scope>
    <source>
        <strain evidence="3 4">OR16</strain>
    </source>
</reference>
<name>H1S3K3_9BURK</name>
<feature type="region of interest" description="Disordered" evidence="1">
    <location>
        <begin position="57"/>
        <end position="77"/>
    </location>
</feature>
<evidence type="ECO:0000313" key="3">
    <source>
        <dbReference type="EMBL" id="EHP42904.1"/>
    </source>
</evidence>
<gene>
    <name evidence="3" type="ORF">OR16_11648</name>
</gene>
<keyword evidence="2" id="KW-0732">Signal</keyword>
<dbReference type="AlphaFoldDB" id="H1S3K3"/>
<evidence type="ECO:0000313" key="4">
    <source>
        <dbReference type="Proteomes" id="UP000005808"/>
    </source>
</evidence>
<sequence>MNTALARRMLIAGTGLATAALMGWDQAPQHRAPSGVSAIKAAYGRNIPSKTGVLPAAPPAPAAGTAQRTQAAASEPAVRTVAKVAPRERLAALRAPLSPETAHDPFSVSSWLPPPAPPAPPAPALPPPAPTAPPLPFAYVGALGADVSKEQVFLSNGDRLLIVSLGDVIDGQYRLEAITATGATFTYLPLNVKQVMSTQGEGK</sequence>
<feature type="signal peptide" evidence="2">
    <location>
        <begin position="1"/>
        <end position="19"/>
    </location>
</feature>
<dbReference type="PATRIC" id="fig|1127483.3.peg.2338"/>
<accession>H1S3K3</accession>
<organism evidence="3 4">
    <name type="scientific">Cupriavidus basilensis OR16</name>
    <dbReference type="NCBI Taxonomy" id="1127483"/>
    <lineage>
        <taxon>Bacteria</taxon>
        <taxon>Pseudomonadati</taxon>
        <taxon>Pseudomonadota</taxon>
        <taxon>Betaproteobacteria</taxon>
        <taxon>Burkholderiales</taxon>
        <taxon>Burkholderiaceae</taxon>
        <taxon>Cupriavidus</taxon>
    </lineage>
</organism>
<dbReference type="Proteomes" id="UP000005808">
    <property type="component" value="Unassembled WGS sequence"/>
</dbReference>
<dbReference type="RefSeq" id="WP_006157990.1">
    <property type="nucleotide sequence ID" value="NZ_AHJE01000026.1"/>
</dbReference>
<feature type="chain" id="PRO_5003554146" description="Prolin-rich transmembrane protein" evidence="2">
    <location>
        <begin position="20"/>
        <end position="203"/>
    </location>
</feature>
<proteinExistence type="predicted"/>
<feature type="compositionally biased region" description="Pro residues" evidence="1">
    <location>
        <begin position="112"/>
        <end position="129"/>
    </location>
</feature>
<comment type="caution">
    <text evidence="3">The sequence shown here is derived from an EMBL/GenBank/DDBJ whole genome shotgun (WGS) entry which is preliminary data.</text>
</comment>
<feature type="region of interest" description="Disordered" evidence="1">
    <location>
        <begin position="94"/>
        <end position="129"/>
    </location>
</feature>
<protein>
    <recommendedName>
        <fullName evidence="5">Prolin-rich transmembrane protein</fullName>
    </recommendedName>
</protein>
<evidence type="ECO:0000256" key="1">
    <source>
        <dbReference type="SAM" id="MobiDB-lite"/>
    </source>
</evidence>
<evidence type="ECO:0008006" key="5">
    <source>
        <dbReference type="Google" id="ProtNLM"/>
    </source>
</evidence>
<dbReference type="EMBL" id="AHJE01000026">
    <property type="protein sequence ID" value="EHP42904.1"/>
    <property type="molecule type" value="Genomic_DNA"/>
</dbReference>